<comment type="caution">
    <text evidence="2">The sequence shown here is derived from an EMBL/GenBank/DDBJ whole genome shotgun (WGS) entry which is preliminary data.</text>
</comment>
<evidence type="ECO:0000256" key="1">
    <source>
        <dbReference type="SAM" id="MobiDB-lite"/>
    </source>
</evidence>
<evidence type="ECO:0000313" key="2">
    <source>
        <dbReference type="EMBL" id="PDH41702.1"/>
    </source>
</evidence>
<dbReference type="EMBL" id="NTKD01000003">
    <property type="protein sequence ID" value="PDH41702.1"/>
    <property type="molecule type" value="Genomic_DNA"/>
</dbReference>
<dbReference type="AlphaFoldDB" id="A0A2A5WZ09"/>
<reference evidence="2 3" key="1">
    <citation type="submission" date="2017-08" db="EMBL/GenBank/DDBJ databases">
        <title>Fine stratification of microbial communities through a metagenomic profile of the photic zone.</title>
        <authorList>
            <person name="Haro-Moreno J.M."/>
            <person name="Lopez-Perez M."/>
            <person name="De La Torre J."/>
            <person name="Picazo A."/>
            <person name="Camacho A."/>
            <person name="Rodriguez-Valera F."/>
        </authorList>
    </citation>
    <scope>NUCLEOTIDE SEQUENCE [LARGE SCALE GENOMIC DNA]</scope>
    <source>
        <strain evidence="2">MED-G24</strain>
    </source>
</reference>
<accession>A0A2A5WZ09</accession>
<proteinExistence type="predicted"/>
<gene>
    <name evidence="2" type="ORF">CNE99_01370</name>
</gene>
<sequence length="71" mass="7981">MGRVEDMREAYKRLLTLDKATAAKLIDAVRTFIDNPPEDYPSKTLKRPANSAEERSTLAKVTGAEGTDNRW</sequence>
<organism evidence="2 3">
    <name type="scientific">OM182 bacterium MED-G24</name>
    <dbReference type="NCBI Taxonomy" id="1986255"/>
    <lineage>
        <taxon>Bacteria</taxon>
        <taxon>Pseudomonadati</taxon>
        <taxon>Pseudomonadota</taxon>
        <taxon>Gammaproteobacteria</taxon>
        <taxon>OMG group</taxon>
        <taxon>OM182 clade</taxon>
    </lineage>
</organism>
<evidence type="ECO:0000313" key="3">
    <source>
        <dbReference type="Proteomes" id="UP000219327"/>
    </source>
</evidence>
<dbReference type="Proteomes" id="UP000219327">
    <property type="component" value="Unassembled WGS sequence"/>
</dbReference>
<name>A0A2A5WZ09_9GAMM</name>
<feature type="region of interest" description="Disordered" evidence="1">
    <location>
        <begin position="36"/>
        <end position="71"/>
    </location>
</feature>
<protein>
    <submittedName>
        <fullName evidence="2">Uncharacterized protein</fullName>
    </submittedName>
</protein>